<keyword evidence="3" id="KW-1185">Reference proteome</keyword>
<dbReference type="Gene3D" id="1.20.120.450">
    <property type="entry name" value="dinb family like domain"/>
    <property type="match status" value="1"/>
</dbReference>
<dbReference type="InterPro" id="IPR017520">
    <property type="entry name" value="CHP03086"/>
</dbReference>
<dbReference type="Pfam" id="PF11716">
    <property type="entry name" value="MDMPI_N"/>
    <property type="match status" value="1"/>
</dbReference>
<organism evidence="2 3">
    <name type="scientific">Acrocarpospora pleiomorpha</name>
    <dbReference type="NCBI Taxonomy" id="90975"/>
    <lineage>
        <taxon>Bacteria</taxon>
        <taxon>Bacillati</taxon>
        <taxon>Actinomycetota</taxon>
        <taxon>Actinomycetes</taxon>
        <taxon>Streptosporangiales</taxon>
        <taxon>Streptosporangiaceae</taxon>
        <taxon>Acrocarpospora</taxon>
    </lineage>
</organism>
<dbReference type="NCBIfam" id="TIGR03086">
    <property type="entry name" value="TIGR03086 family metal-binding protein"/>
    <property type="match status" value="1"/>
</dbReference>
<dbReference type="GO" id="GO:0046872">
    <property type="term" value="F:metal ion binding"/>
    <property type="evidence" value="ECO:0007669"/>
    <property type="project" value="InterPro"/>
</dbReference>
<dbReference type="EMBL" id="BLAF01000044">
    <property type="protein sequence ID" value="GES23713.1"/>
    <property type="molecule type" value="Genomic_DNA"/>
</dbReference>
<protein>
    <submittedName>
        <fullName evidence="2">TIGR03086 family protein</fullName>
    </submittedName>
</protein>
<name>A0A5M3XWI1_9ACTN</name>
<proteinExistence type="predicted"/>
<dbReference type="InterPro" id="IPR034660">
    <property type="entry name" value="DinB/YfiT-like"/>
</dbReference>
<dbReference type="InterPro" id="IPR017517">
    <property type="entry name" value="Maleyloyr_isom"/>
</dbReference>
<dbReference type="InterPro" id="IPR024344">
    <property type="entry name" value="MDMPI_metal-binding"/>
</dbReference>
<dbReference type="Proteomes" id="UP000377595">
    <property type="component" value="Unassembled WGS sequence"/>
</dbReference>
<evidence type="ECO:0000313" key="2">
    <source>
        <dbReference type="EMBL" id="GES23713.1"/>
    </source>
</evidence>
<dbReference type="AlphaFoldDB" id="A0A5M3XWI1"/>
<reference evidence="2 3" key="1">
    <citation type="submission" date="2019-10" db="EMBL/GenBank/DDBJ databases">
        <title>Whole genome shotgun sequence of Acrocarpospora pleiomorpha NBRC 16267.</title>
        <authorList>
            <person name="Ichikawa N."/>
            <person name="Kimura A."/>
            <person name="Kitahashi Y."/>
            <person name="Komaki H."/>
            <person name="Oguchi A."/>
        </authorList>
    </citation>
    <scope>NUCLEOTIDE SEQUENCE [LARGE SCALE GENOMIC DNA]</scope>
    <source>
        <strain evidence="2 3">NBRC 16267</strain>
    </source>
</reference>
<feature type="domain" description="Mycothiol-dependent maleylpyruvate isomerase metal-binding" evidence="1">
    <location>
        <begin position="15"/>
        <end position="136"/>
    </location>
</feature>
<gene>
    <name evidence="2" type="ORF">Aple_066120</name>
</gene>
<evidence type="ECO:0000313" key="3">
    <source>
        <dbReference type="Proteomes" id="UP000377595"/>
    </source>
</evidence>
<sequence length="195" mass="20095">MNPDPIIGLLERDFDTTTALLASVQADGWAKASPCAGWTVRQVGNHLVGGLALVARIASGGSATPEEADPQRMADTDHLGAEPAKAFAAVAERCLAAFAAPGALERAFPFPADPVPGAVLANVCLLESLVHGWDIAYGTGTSFKPEDAVLDAVAAFSYQTISAERRTNGQFGPALPTGPADPPLTALLAHLGRRA</sequence>
<dbReference type="SUPFAM" id="SSF109854">
    <property type="entry name" value="DinB/YfiT-like putative metalloenzymes"/>
    <property type="match status" value="1"/>
</dbReference>
<dbReference type="NCBIfam" id="TIGR03083">
    <property type="entry name" value="maleylpyruvate isomerase family mycothiol-dependent enzyme"/>
    <property type="match status" value="1"/>
</dbReference>
<evidence type="ECO:0000259" key="1">
    <source>
        <dbReference type="Pfam" id="PF11716"/>
    </source>
</evidence>
<comment type="caution">
    <text evidence="2">The sequence shown here is derived from an EMBL/GenBank/DDBJ whole genome shotgun (WGS) entry which is preliminary data.</text>
</comment>
<dbReference type="RefSeq" id="WP_170321765.1">
    <property type="nucleotide sequence ID" value="NZ_BAAAHM010000009.1"/>
</dbReference>
<accession>A0A5M3XWI1</accession>